<organism evidence="1 2">
    <name type="scientific">Roridomyces roridus</name>
    <dbReference type="NCBI Taxonomy" id="1738132"/>
    <lineage>
        <taxon>Eukaryota</taxon>
        <taxon>Fungi</taxon>
        <taxon>Dikarya</taxon>
        <taxon>Basidiomycota</taxon>
        <taxon>Agaricomycotina</taxon>
        <taxon>Agaricomycetes</taxon>
        <taxon>Agaricomycetidae</taxon>
        <taxon>Agaricales</taxon>
        <taxon>Marasmiineae</taxon>
        <taxon>Mycenaceae</taxon>
        <taxon>Roridomyces</taxon>
    </lineage>
</organism>
<proteinExistence type="predicted"/>
<accession>A0AAD7FPT0</accession>
<dbReference type="AlphaFoldDB" id="A0AAD7FPT0"/>
<reference evidence="1" key="1">
    <citation type="submission" date="2023-03" db="EMBL/GenBank/DDBJ databases">
        <title>Massive genome expansion in bonnet fungi (Mycena s.s.) driven by repeated elements and novel gene families across ecological guilds.</title>
        <authorList>
            <consortium name="Lawrence Berkeley National Laboratory"/>
            <person name="Harder C.B."/>
            <person name="Miyauchi S."/>
            <person name="Viragh M."/>
            <person name="Kuo A."/>
            <person name="Thoen E."/>
            <person name="Andreopoulos B."/>
            <person name="Lu D."/>
            <person name="Skrede I."/>
            <person name="Drula E."/>
            <person name="Henrissat B."/>
            <person name="Morin E."/>
            <person name="Kohler A."/>
            <person name="Barry K."/>
            <person name="LaButti K."/>
            <person name="Morin E."/>
            <person name="Salamov A."/>
            <person name="Lipzen A."/>
            <person name="Mereny Z."/>
            <person name="Hegedus B."/>
            <person name="Baldrian P."/>
            <person name="Stursova M."/>
            <person name="Weitz H."/>
            <person name="Taylor A."/>
            <person name="Grigoriev I.V."/>
            <person name="Nagy L.G."/>
            <person name="Martin F."/>
            <person name="Kauserud H."/>
        </authorList>
    </citation>
    <scope>NUCLEOTIDE SEQUENCE</scope>
    <source>
        <strain evidence="1">9284</strain>
    </source>
</reference>
<dbReference type="EMBL" id="JARKIF010000006">
    <property type="protein sequence ID" value="KAJ7636568.1"/>
    <property type="molecule type" value="Genomic_DNA"/>
</dbReference>
<protein>
    <submittedName>
        <fullName evidence="1">Uncharacterized protein</fullName>
    </submittedName>
</protein>
<keyword evidence="2" id="KW-1185">Reference proteome</keyword>
<evidence type="ECO:0000313" key="1">
    <source>
        <dbReference type="EMBL" id="KAJ7636568.1"/>
    </source>
</evidence>
<comment type="caution">
    <text evidence="1">The sequence shown here is derived from an EMBL/GenBank/DDBJ whole genome shotgun (WGS) entry which is preliminary data.</text>
</comment>
<sequence>MASQKRTIRVVFEDDSAGSDRPPKIRKTAISIHADATNAELAKEIADTFNQSAGIRMEIDGGFKLRPQDTIDVIEPNFIVSARVCAPPSPDVGTDTIDLIEEEIVSDLLDSSSAPPLKQEPIDTKAEHQDMPLDTPDAIERYKIGFITADHAIAHAKGTAKEQTEATNGVLAFDGEMISGNTTLSDLEREAARVLQWSSSDDASMNVDEVPCHHDDFACSCSISQKLEKDGIFDTLHCRFTRDGSDCMLDDCPYSHSKLFDVPDAKSSTCSLCEEDLTSPCHRCVTSKEEFCPLVQNAGCGHLHHAHCLRSESDLRVARCPAGCPVQRFPREAVDFGTSEPHLIIVWDGDKVDRIPIQVDGVAPGAPIILTADKTVELVEAFLEARTTALSNLSLRVHSRDPKTNTVRFTHSALVSVCPLSSHLDQGNRFMPLFPVKAFEAADRQTSMPRSTGSGFKVDLHTSGAPIIACGCVSIRQLLSSSTVTATGTIWLYAVKRTLPTGNGDAEQDKDKKHSAFLDDAAWQPSVEQTPRGMAALLSSLFLFGSSLDPKGDGLRKVLAAAFAVLRFPPAIRTMAALASKKVPRQEEKAALAEVLYQALGAFSSRGPAAIVGRDSRRFETVRILLAYFASAANADSGVPSEPPFEDVPLECELSRKRLRDPVSMNDDNVEWAVAALYQPGGALFRPERVISVNDLSAQDSSIMNLLPSIPALNAPTALLLRVAAIGSAPPAFIATLDSAARDFDAAIRRANQTDLGSHGPLDLKSMDVVPPCIVVDQQGLLAVFTGRGCGASRDVNFFRPTNGGDKEVNVNEVSHALQNVIKARQAEDTWQVDSFDGVVSLSRTPDEAIVLCLDLSESMSAKSGVVGSSNLDNDSDDDACDDEAQEIAARCVESLDYDEILDSGQTPSTCLYFSLINWSVQPRHIYRRFIANVIIQGSLSLTVLTCVGRDF</sequence>
<evidence type="ECO:0000313" key="2">
    <source>
        <dbReference type="Proteomes" id="UP001221142"/>
    </source>
</evidence>
<gene>
    <name evidence="1" type="ORF">FB45DRAFT_447877</name>
</gene>
<name>A0AAD7FPT0_9AGAR</name>
<dbReference type="Proteomes" id="UP001221142">
    <property type="component" value="Unassembled WGS sequence"/>
</dbReference>